<dbReference type="Proteomes" id="UP000271426">
    <property type="component" value="Chromosome"/>
</dbReference>
<name>A0A3G6IW01_9CORY</name>
<feature type="compositionally biased region" description="Low complexity" evidence="1">
    <location>
        <begin position="54"/>
        <end position="84"/>
    </location>
</feature>
<feature type="compositionally biased region" description="Polar residues" evidence="1">
    <location>
        <begin position="180"/>
        <end position="192"/>
    </location>
</feature>
<evidence type="ECO:0000313" key="2">
    <source>
        <dbReference type="EMBL" id="AZA09827.1"/>
    </source>
</evidence>
<feature type="compositionally biased region" description="Low complexity" evidence="1">
    <location>
        <begin position="109"/>
        <end position="129"/>
    </location>
</feature>
<evidence type="ECO:0000256" key="1">
    <source>
        <dbReference type="SAM" id="MobiDB-lite"/>
    </source>
</evidence>
<evidence type="ECO:0000313" key="3">
    <source>
        <dbReference type="Proteomes" id="UP000271426"/>
    </source>
</evidence>
<sequence length="210" mass="21677" precursor="true">MKHTSKTIAGTLGAGVMLAAAVGFGVWKLDPAWNSSTPEETAGISPAASTAERSTGASTSTKSSTKTSEPTQTAVPAPQTAVAVDRSQTYVDRNDPLLPPNAHLPAQNSAPTTSAPLPTTSTESAPTSPVIEPVTPLVPEVPGINGDLATELPLEPSNGEEQMPIDAIWDWAEMMGLKQQPKSQAPKPSSTAEKNEGAKAQTSAPDTSQR</sequence>
<reference evidence="2 3" key="1">
    <citation type="submission" date="2018-11" db="EMBL/GenBank/DDBJ databases">
        <authorList>
            <person name="Kleinhagauer T."/>
            <person name="Glaeser S.P."/>
            <person name="Spergser J."/>
            <person name="Ruckert C."/>
            <person name="Kaempfer P."/>
            <person name="Busse H.-J."/>
        </authorList>
    </citation>
    <scope>NUCLEOTIDE SEQUENCE [LARGE SCALE GENOMIC DNA]</scope>
    <source>
        <strain evidence="2 3">812CH</strain>
    </source>
</reference>
<protein>
    <submittedName>
        <fullName evidence="2">Uncharacterized protein</fullName>
    </submittedName>
</protein>
<dbReference type="RefSeq" id="WP_123960705.1">
    <property type="nucleotide sequence ID" value="NZ_CP033898.1"/>
</dbReference>
<dbReference type="EMBL" id="CP033898">
    <property type="protein sequence ID" value="AZA09827.1"/>
    <property type="molecule type" value="Genomic_DNA"/>
</dbReference>
<gene>
    <name evidence="2" type="ORF">CPPEL_08620</name>
</gene>
<dbReference type="KEGG" id="cpso:CPPEL_08620"/>
<accession>A0A3G6IW01</accession>
<feature type="region of interest" description="Disordered" evidence="1">
    <location>
        <begin position="35"/>
        <end position="130"/>
    </location>
</feature>
<feature type="region of interest" description="Disordered" evidence="1">
    <location>
        <begin position="176"/>
        <end position="210"/>
    </location>
</feature>
<keyword evidence="3" id="KW-1185">Reference proteome</keyword>
<dbReference type="OrthoDB" id="9837326at2"/>
<organism evidence="2 3">
    <name type="scientific">Corynebacterium pseudopelargi</name>
    <dbReference type="NCBI Taxonomy" id="2080757"/>
    <lineage>
        <taxon>Bacteria</taxon>
        <taxon>Bacillati</taxon>
        <taxon>Actinomycetota</taxon>
        <taxon>Actinomycetes</taxon>
        <taxon>Mycobacteriales</taxon>
        <taxon>Corynebacteriaceae</taxon>
        <taxon>Corynebacterium</taxon>
    </lineage>
</organism>
<proteinExistence type="predicted"/>
<feature type="region of interest" description="Disordered" evidence="1">
    <location>
        <begin position="141"/>
        <end position="160"/>
    </location>
</feature>
<feature type="compositionally biased region" description="Polar residues" evidence="1">
    <location>
        <begin position="200"/>
        <end position="210"/>
    </location>
</feature>
<dbReference type="AlphaFoldDB" id="A0A3G6IW01"/>